<dbReference type="InterPro" id="IPR011146">
    <property type="entry name" value="HIT-like"/>
</dbReference>
<dbReference type="EMBL" id="LUEZ02000058">
    <property type="protein sequence ID" value="RDB20665.1"/>
    <property type="molecule type" value="Genomic_DNA"/>
</dbReference>
<protein>
    <recommendedName>
        <fullName evidence="2">HIT domain-containing protein</fullName>
    </recommendedName>
</protein>
<sequence>MLSITRLHIHVIPRTEDNTCALYARSKAVQSENRLPLVDSDIHIHKGEIFPLQNPRPGKRDSICLMGRAAYQIVVGTFPGLKIGSSQAPQTVKIKMTHTVF</sequence>
<dbReference type="PROSITE" id="PS51084">
    <property type="entry name" value="HIT_2"/>
    <property type="match status" value="1"/>
</dbReference>
<dbReference type="Proteomes" id="UP000076154">
    <property type="component" value="Unassembled WGS sequence"/>
</dbReference>
<keyword evidence="4" id="KW-1185">Reference proteome</keyword>
<gene>
    <name evidence="3" type="ORF">Hypma_012188</name>
</gene>
<comment type="caution">
    <text evidence="1">Lacks conserved residue(s) required for the propagation of feature annotation.</text>
</comment>
<feature type="domain" description="HIT" evidence="2">
    <location>
        <begin position="1"/>
        <end position="21"/>
    </location>
</feature>
<comment type="caution">
    <text evidence="3">The sequence shown here is derived from an EMBL/GenBank/DDBJ whole genome shotgun (WGS) entry which is preliminary data.</text>
</comment>
<evidence type="ECO:0000313" key="3">
    <source>
        <dbReference type="EMBL" id="RDB20665.1"/>
    </source>
</evidence>
<evidence type="ECO:0000313" key="4">
    <source>
        <dbReference type="Proteomes" id="UP000076154"/>
    </source>
</evidence>
<dbReference type="GO" id="GO:0003824">
    <property type="term" value="F:catalytic activity"/>
    <property type="evidence" value="ECO:0007669"/>
    <property type="project" value="InterPro"/>
</dbReference>
<evidence type="ECO:0000256" key="1">
    <source>
        <dbReference type="PROSITE-ProRule" id="PRU00464"/>
    </source>
</evidence>
<name>A0A369JJS4_HYPMA</name>
<dbReference type="InParanoid" id="A0A369JJS4"/>
<dbReference type="AlphaFoldDB" id="A0A369JJS4"/>
<evidence type="ECO:0000259" key="2">
    <source>
        <dbReference type="PROSITE" id="PS51084"/>
    </source>
</evidence>
<reference evidence="3" key="1">
    <citation type="submission" date="2018-04" db="EMBL/GenBank/DDBJ databases">
        <title>Whole genome sequencing of Hypsizygus marmoreus.</title>
        <authorList>
            <person name="Choi I.-G."/>
            <person name="Min B."/>
            <person name="Kim J.-G."/>
            <person name="Kim S."/>
            <person name="Oh Y.-L."/>
            <person name="Kong W.-S."/>
            <person name="Park H."/>
            <person name="Jeong J."/>
            <person name="Song E.-S."/>
        </authorList>
    </citation>
    <scope>NUCLEOTIDE SEQUENCE [LARGE SCALE GENOMIC DNA]</scope>
    <source>
        <strain evidence="3">51987-8</strain>
    </source>
</reference>
<accession>A0A369JJS4</accession>
<organism evidence="3 4">
    <name type="scientific">Hypsizygus marmoreus</name>
    <name type="common">White beech mushroom</name>
    <name type="synonym">Agaricus marmoreus</name>
    <dbReference type="NCBI Taxonomy" id="39966"/>
    <lineage>
        <taxon>Eukaryota</taxon>
        <taxon>Fungi</taxon>
        <taxon>Dikarya</taxon>
        <taxon>Basidiomycota</taxon>
        <taxon>Agaricomycotina</taxon>
        <taxon>Agaricomycetes</taxon>
        <taxon>Agaricomycetidae</taxon>
        <taxon>Agaricales</taxon>
        <taxon>Tricholomatineae</taxon>
        <taxon>Lyophyllaceae</taxon>
        <taxon>Hypsizygus</taxon>
    </lineage>
</organism>
<proteinExistence type="predicted"/>